<feature type="region of interest" description="Disordered" evidence="1">
    <location>
        <begin position="327"/>
        <end position="490"/>
    </location>
</feature>
<dbReference type="Proteomes" id="UP000245768">
    <property type="component" value="Unassembled WGS sequence"/>
</dbReference>
<feature type="region of interest" description="Disordered" evidence="1">
    <location>
        <begin position="56"/>
        <end position="86"/>
    </location>
</feature>
<proteinExistence type="predicted"/>
<accession>A0A316YXX6</accession>
<feature type="compositionally biased region" description="Basic residues" evidence="1">
    <location>
        <begin position="470"/>
        <end position="480"/>
    </location>
</feature>
<reference evidence="3 4" key="1">
    <citation type="journal article" date="2018" name="Mol. Biol. Evol.">
        <title>Broad Genomic Sampling Reveals a Smut Pathogenic Ancestry of the Fungal Clade Ustilaginomycotina.</title>
        <authorList>
            <person name="Kijpornyongpan T."/>
            <person name="Mondo S.J."/>
            <person name="Barry K."/>
            <person name="Sandor L."/>
            <person name="Lee J."/>
            <person name="Lipzen A."/>
            <person name="Pangilinan J."/>
            <person name="LaButti K."/>
            <person name="Hainaut M."/>
            <person name="Henrissat B."/>
            <person name="Grigoriev I.V."/>
            <person name="Spatafora J.W."/>
            <person name="Aime M.C."/>
        </authorList>
    </citation>
    <scope>NUCLEOTIDE SEQUENCE [LARGE SCALE GENOMIC DNA]</scope>
    <source>
        <strain evidence="3 4">MCA 4198</strain>
    </source>
</reference>
<feature type="compositionally biased region" description="Basic and acidic residues" evidence="1">
    <location>
        <begin position="394"/>
        <end position="414"/>
    </location>
</feature>
<dbReference type="EMBL" id="KZ819634">
    <property type="protein sequence ID" value="PWN92933.1"/>
    <property type="molecule type" value="Genomic_DNA"/>
</dbReference>
<feature type="compositionally biased region" description="Polar residues" evidence="1">
    <location>
        <begin position="133"/>
        <end position="154"/>
    </location>
</feature>
<dbReference type="AlphaFoldDB" id="A0A316YXX6"/>
<evidence type="ECO:0000313" key="3">
    <source>
        <dbReference type="EMBL" id="PWN92933.1"/>
    </source>
</evidence>
<evidence type="ECO:0000313" key="4">
    <source>
        <dbReference type="Proteomes" id="UP000245768"/>
    </source>
</evidence>
<keyword evidence="4" id="KW-1185">Reference proteome</keyword>
<feature type="compositionally biased region" description="Polar residues" evidence="1">
    <location>
        <begin position="378"/>
        <end position="389"/>
    </location>
</feature>
<feature type="chain" id="PRO_5016380854" evidence="2">
    <location>
        <begin position="23"/>
        <end position="588"/>
    </location>
</feature>
<feature type="compositionally biased region" description="Basic and acidic residues" evidence="1">
    <location>
        <begin position="455"/>
        <end position="469"/>
    </location>
</feature>
<dbReference type="GeneID" id="37046249"/>
<feature type="region of interest" description="Disordered" evidence="1">
    <location>
        <begin position="104"/>
        <end position="264"/>
    </location>
</feature>
<keyword evidence="2" id="KW-0732">Signal</keyword>
<feature type="compositionally biased region" description="Basic and acidic residues" evidence="1">
    <location>
        <begin position="239"/>
        <end position="264"/>
    </location>
</feature>
<name>A0A316YXX6_9BASI</name>
<feature type="compositionally biased region" description="Polar residues" evidence="1">
    <location>
        <begin position="190"/>
        <end position="233"/>
    </location>
</feature>
<feature type="compositionally biased region" description="Low complexity" evidence="1">
    <location>
        <begin position="164"/>
        <end position="182"/>
    </location>
</feature>
<evidence type="ECO:0000256" key="1">
    <source>
        <dbReference type="SAM" id="MobiDB-lite"/>
    </source>
</evidence>
<feature type="compositionally biased region" description="Basic and acidic residues" evidence="1">
    <location>
        <begin position="331"/>
        <end position="359"/>
    </location>
</feature>
<gene>
    <name evidence="3" type="ORF">FA10DRAFT_290063</name>
</gene>
<feature type="compositionally biased region" description="Polar residues" evidence="1">
    <location>
        <begin position="71"/>
        <end position="84"/>
    </location>
</feature>
<organism evidence="3 4">
    <name type="scientific">Acaromyces ingoldii</name>
    <dbReference type="NCBI Taxonomy" id="215250"/>
    <lineage>
        <taxon>Eukaryota</taxon>
        <taxon>Fungi</taxon>
        <taxon>Dikarya</taxon>
        <taxon>Basidiomycota</taxon>
        <taxon>Ustilaginomycotina</taxon>
        <taxon>Exobasidiomycetes</taxon>
        <taxon>Exobasidiales</taxon>
        <taxon>Cryptobasidiaceae</taxon>
        <taxon>Acaromyces</taxon>
    </lineage>
</organism>
<feature type="signal peptide" evidence="2">
    <location>
        <begin position="1"/>
        <end position="22"/>
    </location>
</feature>
<protein>
    <submittedName>
        <fullName evidence="3">Uncharacterized protein</fullName>
    </submittedName>
</protein>
<dbReference type="RefSeq" id="XP_025380131.1">
    <property type="nucleotide sequence ID" value="XM_025524333.1"/>
</dbReference>
<evidence type="ECO:0000256" key="2">
    <source>
        <dbReference type="SAM" id="SignalP"/>
    </source>
</evidence>
<sequence>MKFSSFLLIAILLHAVTLVASAEENDEVNLVKRARTKKRHTNQLKDHWFADGGVVIPHPNADEGNGDDSHLQTSPITAQAGSSHDLQEEMTAFSGIPESFYHLSDSSVERQPSTEDSSRSSQDWEPEDPFLGHSSSAESEGWNTQGTSSASYSSEGWDPRRARQPASSTARTRASLSKASTTPEPFQYKEGSSSKAVTNSARRQGASDSSALVHTSGAKEQTNAIGRFTSSEEQWPPDGPRKTERVERMPRTENPKAREESERALEVYRESVAAGTPEEEAQTTFADKIFSICKELRKEIPHKSYQPCFQLLRVERKILSESHREAFKKKANNERKINFRENKKAEHGEKHGLTLKENNKGNSQGSQFLGRKKKVASWKSSSPNIQEDSSPFEPVERTHEELDDHGHEQMDRSGKSGQKRPRTEFGHGGEASPEESISPTVESSDVRSAFELSNSDERGPTKKERGPTKKERRPTKKERRPTKEERKPNKRFSVELDAIVRSVVDNFFRRTPQRKVHDQVQKRRLATAIFDALKNFRQQILDSDASQVGQRFFVLGDLDKRLIDKKVFSNLERTSNGGNGLSTELLEI</sequence>
<dbReference type="InParanoid" id="A0A316YXX6"/>